<comment type="cofactor">
    <cofactor evidence="1">
        <name>FAD</name>
        <dbReference type="ChEBI" id="CHEBI:57692"/>
    </cofactor>
</comment>
<dbReference type="PANTHER" id="PTHR11552">
    <property type="entry name" value="GLUCOSE-METHANOL-CHOLINE GMC OXIDOREDUCTASE"/>
    <property type="match status" value="1"/>
</dbReference>
<evidence type="ECO:0000256" key="3">
    <source>
        <dbReference type="ARBA" id="ARBA00022630"/>
    </source>
</evidence>
<dbReference type="Pfam" id="PF00732">
    <property type="entry name" value="GMC_oxred_N"/>
    <property type="match status" value="1"/>
</dbReference>
<dbReference type="Proteomes" id="UP001500711">
    <property type="component" value="Unassembled WGS sequence"/>
</dbReference>
<keyword evidence="3 5" id="KW-0285">Flavoprotein</keyword>
<dbReference type="InterPro" id="IPR012132">
    <property type="entry name" value="GMC_OxRdtase"/>
</dbReference>
<gene>
    <name evidence="8" type="ORF">GCM10022267_83470</name>
</gene>
<sequence length="535" mass="57965">METAMQRTFDYVIAGAGSAGCVLANRLSEGTGAPHVALLEAGGPDTAPEIRIPFAFHELFKTEYDWNYTTTPQKELCGRELYWPRGKTLGGSSSLNAQMWIRGHRADFDGWAESCPGWSYDVVAPYFRRAERRAGSNADGVYGSSGPLWISELRSPSPVTRAFLRAAEDLGLTRSGELNQPDNTGFFATPVTQRRGRRWSTADAYLRPALSRANLHLVTTAHVQRVLLDGTRAIGVEYRDTDGQIRRVGARREVILSAGSIGSPQLLMLSGIGDTAHLRHIGITVRCALPGVGRNLQDHLAVGVYRHCPRPVTAAVGADSVLSLLRYYLAKRGKLTSNIGEAVSFIRSDPGLSAPDLELAFAPLPYIDHGFGSPATHGISIGAVLMLPKSSGRITLASPDAAVSPVIDPHYLEDQADLDTLIVNVRLAERLLNTNALRLYAGAPMDPYPGPVGDDELGKYIRAHSQTLYHPVGTCRMGTDDNAVVDPWLRVRGVHGLRVVDASVMPRITRGHVHAPTVMIAERAADFIRDTEAAG</sequence>
<dbReference type="Gene3D" id="3.30.560.10">
    <property type="entry name" value="Glucose Oxidase, domain 3"/>
    <property type="match status" value="1"/>
</dbReference>
<reference evidence="9" key="1">
    <citation type="journal article" date="2019" name="Int. J. Syst. Evol. Microbiol.">
        <title>The Global Catalogue of Microorganisms (GCM) 10K type strain sequencing project: providing services to taxonomists for standard genome sequencing and annotation.</title>
        <authorList>
            <consortium name="The Broad Institute Genomics Platform"/>
            <consortium name="The Broad Institute Genome Sequencing Center for Infectious Disease"/>
            <person name="Wu L."/>
            <person name="Ma J."/>
        </authorList>
    </citation>
    <scope>NUCLEOTIDE SEQUENCE [LARGE SCALE GENOMIC DNA]</scope>
    <source>
        <strain evidence="9">JCM 17494</strain>
    </source>
</reference>
<evidence type="ECO:0000259" key="6">
    <source>
        <dbReference type="PROSITE" id="PS00623"/>
    </source>
</evidence>
<organism evidence="8 9">
    <name type="scientific">Lentzea roselyniae</name>
    <dbReference type="NCBI Taxonomy" id="531940"/>
    <lineage>
        <taxon>Bacteria</taxon>
        <taxon>Bacillati</taxon>
        <taxon>Actinomycetota</taxon>
        <taxon>Actinomycetes</taxon>
        <taxon>Pseudonocardiales</taxon>
        <taxon>Pseudonocardiaceae</taxon>
        <taxon>Lentzea</taxon>
    </lineage>
</organism>
<keyword evidence="4 5" id="KW-0274">FAD</keyword>
<dbReference type="SUPFAM" id="SSF54373">
    <property type="entry name" value="FAD-linked reductases, C-terminal domain"/>
    <property type="match status" value="1"/>
</dbReference>
<name>A0ABP7CD18_9PSEU</name>
<accession>A0ABP7CD18</accession>
<feature type="domain" description="Glucose-methanol-choline oxidoreductase N-terminal" evidence="6">
    <location>
        <begin position="86"/>
        <end position="109"/>
    </location>
</feature>
<keyword evidence="9" id="KW-1185">Reference proteome</keyword>
<dbReference type="SUPFAM" id="SSF51905">
    <property type="entry name" value="FAD/NAD(P)-binding domain"/>
    <property type="match status" value="1"/>
</dbReference>
<evidence type="ECO:0000313" key="8">
    <source>
        <dbReference type="EMBL" id="GAA3683946.1"/>
    </source>
</evidence>
<dbReference type="InterPro" id="IPR007867">
    <property type="entry name" value="GMC_OxRtase_C"/>
</dbReference>
<comment type="similarity">
    <text evidence="2 5">Belongs to the GMC oxidoreductase family.</text>
</comment>
<dbReference type="PROSITE" id="PS00624">
    <property type="entry name" value="GMC_OXRED_2"/>
    <property type="match status" value="1"/>
</dbReference>
<feature type="domain" description="Glucose-methanol-choline oxidoreductase N-terminal" evidence="7">
    <location>
        <begin position="259"/>
        <end position="273"/>
    </location>
</feature>
<dbReference type="Gene3D" id="3.50.50.60">
    <property type="entry name" value="FAD/NAD(P)-binding domain"/>
    <property type="match status" value="1"/>
</dbReference>
<evidence type="ECO:0000256" key="2">
    <source>
        <dbReference type="ARBA" id="ARBA00010790"/>
    </source>
</evidence>
<proteinExistence type="inferred from homology"/>
<evidence type="ECO:0000256" key="5">
    <source>
        <dbReference type="RuleBase" id="RU003968"/>
    </source>
</evidence>
<dbReference type="InterPro" id="IPR000172">
    <property type="entry name" value="GMC_OxRdtase_N"/>
</dbReference>
<protein>
    <submittedName>
        <fullName evidence="8">GMC family oxidoreductase N-terminal domain-containing protein</fullName>
    </submittedName>
</protein>
<dbReference type="PROSITE" id="PS00623">
    <property type="entry name" value="GMC_OXRED_1"/>
    <property type="match status" value="1"/>
</dbReference>
<dbReference type="EMBL" id="BAABBE010000045">
    <property type="protein sequence ID" value="GAA3683946.1"/>
    <property type="molecule type" value="Genomic_DNA"/>
</dbReference>
<dbReference type="Pfam" id="PF05199">
    <property type="entry name" value="GMC_oxred_C"/>
    <property type="match status" value="1"/>
</dbReference>
<evidence type="ECO:0000256" key="4">
    <source>
        <dbReference type="ARBA" id="ARBA00022827"/>
    </source>
</evidence>
<evidence type="ECO:0000259" key="7">
    <source>
        <dbReference type="PROSITE" id="PS00624"/>
    </source>
</evidence>
<evidence type="ECO:0000313" key="9">
    <source>
        <dbReference type="Proteomes" id="UP001500711"/>
    </source>
</evidence>
<comment type="caution">
    <text evidence="8">The sequence shown here is derived from an EMBL/GenBank/DDBJ whole genome shotgun (WGS) entry which is preliminary data.</text>
</comment>
<dbReference type="InterPro" id="IPR036188">
    <property type="entry name" value="FAD/NAD-bd_sf"/>
</dbReference>
<dbReference type="PIRSF" id="PIRSF000137">
    <property type="entry name" value="Alcohol_oxidase"/>
    <property type="match status" value="1"/>
</dbReference>
<dbReference type="PROSITE" id="PS51257">
    <property type="entry name" value="PROKAR_LIPOPROTEIN"/>
    <property type="match status" value="1"/>
</dbReference>
<evidence type="ECO:0000256" key="1">
    <source>
        <dbReference type="ARBA" id="ARBA00001974"/>
    </source>
</evidence>
<dbReference type="PANTHER" id="PTHR11552:SF147">
    <property type="entry name" value="CHOLINE DEHYDROGENASE, MITOCHONDRIAL"/>
    <property type="match status" value="1"/>
</dbReference>